<dbReference type="GO" id="GO:0050660">
    <property type="term" value="F:flavin adenine dinucleotide binding"/>
    <property type="evidence" value="ECO:0007669"/>
    <property type="project" value="InterPro"/>
</dbReference>
<feature type="domain" description="Acyl-CoA dehydrogenase/oxidase N-terminal" evidence="1">
    <location>
        <begin position="26"/>
        <end position="124"/>
    </location>
</feature>
<dbReference type="InterPro" id="IPR013786">
    <property type="entry name" value="AcylCoA_DH/ox_N"/>
</dbReference>
<evidence type="ECO:0000313" key="2">
    <source>
        <dbReference type="EMBL" id="QBY50748.1"/>
    </source>
</evidence>
<dbReference type="SUPFAM" id="SSF47203">
    <property type="entry name" value="Acyl-CoA dehydrogenase C-terminal domain-like"/>
    <property type="match status" value="1"/>
</dbReference>
<dbReference type="Gene3D" id="1.20.140.10">
    <property type="entry name" value="Butyryl-CoA Dehydrogenase, subunit A, domain 3"/>
    <property type="match status" value="1"/>
</dbReference>
<reference evidence="2 3" key="1">
    <citation type="submission" date="2019-03" db="EMBL/GenBank/DDBJ databases">
        <title>Efficiently degradation of phenoxyalkanoic acid herbicides by Cupriavidus oxalaticus strain X32.</title>
        <authorList>
            <person name="Sheng X."/>
        </authorList>
    </citation>
    <scope>NUCLEOTIDE SEQUENCE [LARGE SCALE GENOMIC DNA]</scope>
    <source>
        <strain evidence="2 3">X32</strain>
    </source>
</reference>
<evidence type="ECO:0000313" key="3">
    <source>
        <dbReference type="Proteomes" id="UP000295294"/>
    </source>
</evidence>
<organism evidence="2 3">
    <name type="scientific">Cupriavidus oxalaticus</name>
    <dbReference type="NCBI Taxonomy" id="96344"/>
    <lineage>
        <taxon>Bacteria</taxon>
        <taxon>Pseudomonadati</taxon>
        <taxon>Pseudomonadota</taxon>
        <taxon>Betaproteobacteria</taxon>
        <taxon>Burkholderiales</taxon>
        <taxon>Burkholderiaceae</taxon>
        <taxon>Cupriavidus</taxon>
    </lineage>
</organism>
<dbReference type="PANTHER" id="PTHR43884:SF12">
    <property type="entry name" value="ISOVALERYL-COA DEHYDROGENASE, MITOCHONDRIAL-RELATED"/>
    <property type="match status" value="1"/>
</dbReference>
<dbReference type="InterPro" id="IPR036250">
    <property type="entry name" value="AcylCo_DH-like_C"/>
</dbReference>
<proteinExistence type="predicted"/>
<name>A0A4P7L5C4_9BURK</name>
<sequence>MSPALASVELAPPRAEIADAAHWLAAARLVAAEAARHADQVDRDASFPCQAFTVLREHKLLGAMVPTDLGGGGAPLETIAAVCRVLGAACASTGMIYAMHQIQVACLVNHAGNSAWHAQLLQRLGGEQLLLASATSEEAIGGALRNSGRAVNVDNGNLHLLKMAPTISYGAHADGILVTARRHPDAAPTDQVMVSVLKPDYTLDNLSAWDTLGMRGTCSNGFRLEARGHTDQILPVPFGEIADVTMTPVSHILWSAVWTGIAADAVQRAKALFQGQARARPGTLPPSATRVAEAVAIIQMLDGRLELALSHQRQRQARQGVSAMFSLAAEMNGLKTSVSVLALEAVQIAMLVCGMAGYKHGTPFSLGRHLRDLWSAPLMINNDRILTNTANLLLADRTA</sequence>
<dbReference type="Gene3D" id="2.40.110.10">
    <property type="entry name" value="Butyryl-CoA Dehydrogenase, subunit A, domain 2"/>
    <property type="match status" value="1"/>
</dbReference>
<dbReference type="SUPFAM" id="SSF56645">
    <property type="entry name" value="Acyl-CoA dehydrogenase NM domain-like"/>
    <property type="match status" value="1"/>
</dbReference>
<protein>
    <submittedName>
        <fullName evidence="2">Acyl-CoA dehydrogenase</fullName>
    </submittedName>
</protein>
<dbReference type="KEGG" id="cox:E0W60_06110"/>
<dbReference type="Gene3D" id="1.10.540.10">
    <property type="entry name" value="Acyl-CoA dehydrogenase/oxidase, N-terminal domain"/>
    <property type="match status" value="1"/>
</dbReference>
<dbReference type="Proteomes" id="UP000295294">
    <property type="component" value="Chromosome 1"/>
</dbReference>
<dbReference type="EMBL" id="CP038634">
    <property type="protein sequence ID" value="QBY50748.1"/>
    <property type="molecule type" value="Genomic_DNA"/>
</dbReference>
<dbReference type="InterPro" id="IPR037069">
    <property type="entry name" value="AcylCoA_DH/ox_N_sf"/>
</dbReference>
<dbReference type="RefSeq" id="WP_135703359.1">
    <property type="nucleotide sequence ID" value="NZ_CP038634.1"/>
</dbReference>
<dbReference type="InterPro" id="IPR046373">
    <property type="entry name" value="Acyl-CoA_Oxase/DH_mid-dom_sf"/>
</dbReference>
<dbReference type="PIRSF" id="PIRSF016578">
    <property type="entry name" value="HsaA"/>
    <property type="match status" value="1"/>
</dbReference>
<gene>
    <name evidence="2" type="ORF">E0W60_06110</name>
</gene>
<dbReference type="OrthoDB" id="2986495at2"/>
<dbReference type="Pfam" id="PF02771">
    <property type="entry name" value="Acyl-CoA_dh_N"/>
    <property type="match status" value="1"/>
</dbReference>
<dbReference type="AlphaFoldDB" id="A0A4P7L5C4"/>
<evidence type="ECO:0000259" key="1">
    <source>
        <dbReference type="Pfam" id="PF02771"/>
    </source>
</evidence>
<dbReference type="PANTHER" id="PTHR43884">
    <property type="entry name" value="ACYL-COA DEHYDROGENASE"/>
    <property type="match status" value="1"/>
</dbReference>
<dbReference type="GO" id="GO:0003995">
    <property type="term" value="F:acyl-CoA dehydrogenase activity"/>
    <property type="evidence" value="ECO:0007669"/>
    <property type="project" value="TreeGrafter"/>
</dbReference>
<accession>A0A4P7L5C4</accession>
<dbReference type="InterPro" id="IPR009100">
    <property type="entry name" value="AcylCoA_DH/oxidase_NM_dom_sf"/>
</dbReference>